<organism evidence="1 2">
    <name type="scientific">Eretmocerus hayati</name>
    <dbReference type="NCBI Taxonomy" id="131215"/>
    <lineage>
        <taxon>Eukaryota</taxon>
        <taxon>Metazoa</taxon>
        <taxon>Ecdysozoa</taxon>
        <taxon>Arthropoda</taxon>
        <taxon>Hexapoda</taxon>
        <taxon>Insecta</taxon>
        <taxon>Pterygota</taxon>
        <taxon>Neoptera</taxon>
        <taxon>Endopterygota</taxon>
        <taxon>Hymenoptera</taxon>
        <taxon>Apocrita</taxon>
        <taxon>Proctotrupomorpha</taxon>
        <taxon>Chalcidoidea</taxon>
        <taxon>Aphelinidae</taxon>
        <taxon>Aphelininae</taxon>
        <taxon>Eretmocerus</taxon>
    </lineage>
</organism>
<reference evidence="1" key="1">
    <citation type="submission" date="2023-04" db="EMBL/GenBank/DDBJ databases">
        <title>A chromosome-level genome assembly of the parasitoid wasp Eretmocerus hayati.</title>
        <authorList>
            <person name="Zhong Y."/>
            <person name="Liu S."/>
            <person name="Liu Y."/>
        </authorList>
    </citation>
    <scope>NUCLEOTIDE SEQUENCE</scope>
    <source>
        <strain evidence="1">ZJU_SS_LIU_2023</strain>
    </source>
</reference>
<protein>
    <submittedName>
        <fullName evidence="1">Uncharacterized protein</fullName>
    </submittedName>
</protein>
<accession>A0ACC2PEG5</accession>
<evidence type="ECO:0000313" key="1">
    <source>
        <dbReference type="EMBL" id="KAJ8681463.1"/>
    </source>
</evidence>
<evidence type="ECO:0000313" key="2">
    <source>
        <dbReference type="Proteomes" id="UP001239111"/>
    </source>
</evidence>
<dbReference type="Proteomes" id="UP001239111">
    <property type="component" value="Chromosome 2"/>
</dbReference>
<proteinExistence type="predicted"/>
<comment type="caution">
    <text evidence="1">The sequence shown here is derived from an EMBL/GenBank/DDBJ whole genome shotgun (WGS) entry which is preliminary data.</text>
</comment>
<sequence length="108" mass="11811">MYHDELVFSCKKLDQAIVKLNKISTPPAPTYANITRQLVEPSHKVSLVEGKSFRIKSKKQIVIGPTDANKDKFPTSSETRRALMAAANPAALKLNAQRVTNGPHGSVV</sequence>
<name>A0ACC2PEG5_9HYME</name>
<dbReference type="EMBL" id="CM056742">
    <property type="protein sequence ID" value="KAJ8681463.1"/>
    <property type="molecule type" value="Genomic_DNA"/>
</dbReference>
<keyword evidence="2" id="KW-1185">Reference proteome</keyword>
<gene>
    <name evidence="1" type="ORF">QAD02_017250</name>
</gene>